<proteinExistence type="predicted"/>
<name>A0ABW8V502_9PROT</name>
<sequence length="305" mass="33554">MASNNCLLSWVNHLDSAATVVTSSSSVTGLGPERLKDPQVRKRMRTAVGVVNPTLTLDFGSAKEVGVLAVLQPDDPGYIDADGNPVGYMAASDTIRHRLDATTAGAGALYDSLYYLDPTYTGATYDFNFITQSYREYQNSTASGIVSGYGLSAHILPATVQPRYWQCDVAATSLATTPAYLDLGRLWGGPAWRPTRNFAYEWSDEWTDLSETAQVRRSGQEFVDLAPKKRVLTFGLKALTEPEAKIFMKELGRIVGTSKQVLFIQEPNGTYQGYEAIIGRLVEVAPITQPNFALYERVFQIRQSL</sequence>
<organism evidence="1 2">
    <name type="scientific">Azospirillum argentinense</name>
    <dbReference type="NCBI Taxonomy" id="2970906"/>
    <lineage>
        <taxon>Bacteria</taxon>
        <taxon>Pseudomonadati</taxon>
        <taxon>Pseudomonadota</taxon>
        <taxon>Alphaproteobacteria</taxon>
        <taxon>Rhodospirillales</taxon>
        <taxon>Azospirillaceae</taxon>
        <taxon>Azospirillum</taxon>
    </lineage>
</organism>
<comment type="caution">
    <text evidence="1">The sequence shown here is derived from an EMBL/GenBank/DDBJ whole genome shotgun (WGS) entry which is preliminary data.</text>
</comment>
<dbReference type="EMBL" id="JBJLSN010000011">
    <property type="protein sequence ID" value="MFL7901582.1"/>
    <property type="molecule type" value="Genomic_DNA"/>
</dbReference>
<protein>
    <submittedName>
        <fullName evidence="1">Uncharacterized protein</fullName>
    </submittedName>
</protein>
<evidence type="ECO:0000313" key="2">
    <source>
        <dbReference type="Proteomes" id="UP001628281"/>
    </source>
</evidence>
<dbReference type="Proteomes" id="UP001628281">
    <property type="component" value="Unassembled WGS sequence"/>
</dbReference>
<reference evidence="1 2" key="1">
    <citation type="submission" date="2024-11" db="EMBL/GenBank/DDBJ databases">
        <title>Draft genome sequences of two bacteria associated to sugarcane roots in Colombia.</title>
        <authorList>
            <person name="Pardo-Diaz S."/>
            <person name="Masmela-Mendoza J."/>
            <person name="Delgadillo-Duran P."/>
            <person name="Bautista E.J."/>
            <person name="Rojas-Tapias D.F."/>
        </authorList>
    </citation>
    <scope>NUCLEOTIDE SEQUENCE [LARGE SCALE GENOMIC DNA]</scope>
    <source>
        <strain evidence="1 2">Ap18</strain>
    </source>
</reference>
<gene>
    <name evidence="1" type="ORF">ACJ41P_10645</name>
</gene>
<keyword evidence="2" id="KW-1185">Reference proteome</keyword>
<accession>A0ABW8V502</accession>
<evidence type="ECO:0000313" key="1">
    <source>
        <dbReference type="EMBL" id="MFL7901582.1"/>
    </source>
</evidence>
<dbReference type="RefSeq" id="WP_407824045.1">
    <property type="nucleotide sequence ID" value="NZ_JBJLSN010000011.1"/>
</dbReference>